<evidence type="ECO:0000313" key="1">
    <source>
        <dbReference type="EMBL" id="KAL2066976.1"/>
    </source>
</evidence>
<sequence>MTTPVFYSIQPGPTQSRRTRAMYPYLYEISPRAQELVQNAKKHPDHLCMYLSTLEAENARLADATANYTARNAELNDIIERASKDYVHGRSNKEKHFTDGLLRRIDRLENENRNLRYSQYFNFLPKSENKAPQDGQKCQTELEMNQGEKIDREYAQSSGVSHEYGVNDPTLRNESSEHNLEIARKPEEVEIAFSEPEFESRIRELIKANGSPVAYLEPEVPNREEGENLLPSQGELHAKLHERCTDINGYILNPEARPLHPKDQCAQGVVHEKFLPLLSPKIDTFNPPSENEQVRAKLNAIQDISTELAHTKAQNHHLQFQLAALSSQFSQASSSIKQTFTSCFEKAISTIWSRFGTLQLNMDDPIIETADAETVARITKFSQRVRECGQRPLLTLQQDVYGLVEKTCDHFREIQGSLDSISTHHLDYKESGGNGDIEDATNRADTEHHSLTYFRCSRTGDDKLYGTANGEIEVGEQGTNAKHHDSKCFHCLHLGNLDSSLYDDANCGRSDIESETSQTAVTGFKTSHDADRVYNEAAQGESAWLERTFPKRRNVSAIDVVEVGFLE</sequence>
<accession>A0ABR4CCH6</accession>
<gene>
    <name evidence="1" type="ORF">VTL71DRAFT_1400</name>
</gene>
<reference evidence="1 2" key="1">
    <citation type="journal article" date="2024" name="Commun. Biol.">
        <title>Comparative genomic analysis of thermophilic fungi reveals convergent evolutionary adaptations and gene losses.</title>
        <authorList>
            <person name="Steindorff A.S."/>
            <person name="Aguilar-Pontes M.V."/>
            <person name="Robinson A.J."/>
            <person name="Andreopoulos B."/>
            <person name="LaButti K."/>
            <person name="Kuo A."/>
            <person name="Mondo S."/>
            <person name="Riley R."/>
            <person name="Otillar R."/>
            <person name="Haridas S."/>
            <person name="Lipzen A."/>
            <person name="Grimwood J."/>
            <person name="Schmutz J."/>
            <person name="Clum A."/>
            <person name="Reid I.D."/>
            <person name="Moisan M.C."/>
            <person name="Butler G."/>
            <person name="Nguyen T.T.M."/>
            <person name="Dewar K."/>
            <person name="Conant G."/>
            <person name="Drula E."/>
            <person name="Henrissat B."/>
            <person name="Hansel C."/>
            <person name="Singer S."/>
            <person name="Hutchinson M.I."/>
            <person name="de Vries R.P."/>
            <person name="Natvig D.O."/>
            <person name="Powell A.J."/>
            <person name="Tsang A."/>
            <person name="Grigoriev I.V."/>
        </authorList>
    </citation>
    <scope>NUCLEOTIDE SEQUENCE [LARGE SCALE GENOMIC DNA]</scope>
    <source>
        <strain evidence="1 2">CBS 494.80</strain>
    </source>
</reference>
<keyword evidence="2" id="KW-1185">Reference proteome</keyword>
<evidence type="ECO:0000313" key="2">
    <source>
        <dbReference type="Proteomes" id="UP001595075"/>
    </source>
</evidence>
<name>A0ABR4CCH6_9HELO</name>
<dbReference type="Proteomes" id="UP001595075">
    <property type="component" value="Unassembled WGS sequence"/>
</dbReference>
<comment type="caution">
    <text evidence="1">The sequence shown here is derived from an EMBL/GenBank/DDBJ whole genome shotgun (WGS) entry which is preliminary data.</text>
</comment>
<organism evidence="1 2">
    <name type="scientific">Oculimacula yallundae</name>
    <dbReference type="NCBI Taxonomy" id="86028"/>
    <lineage>
        <taxon>Eukaryota</taxon>
        <taxon>Fungi</taxon>
        <taxon>Dikarya</taxon>
        <taxon>Ascomycota</taxon>
        <taxon>Pezizomycotina</taxon>
        <taxon>Leotiomycetes</taxon>
        <taxon>Helotiales</taxon>
        <taxon>Ploettnerulaceae</taxon>
        <taxon>Oculimacula</taxon>
    </lineage>
</organism>
<dbReference type="EMBL" id="JAZHXI010000010">
    <property type="protein sequence ID" value="KAL2066976.1"/>
    <property type="molecule type" value="Genomic_DNA"/>
</dbReference>
<protein>
    <submittedName>
        <fullName evidence="1">Uncharacterized protein</fullName>
    </submittedName>
</protein>
<proteinExistence type="predicted"/>